<feature type="domain" description="SRCR" evidence="3">
    <location>
        <begin position="55"/>
        <end position="81"/>
    </location>
</feature>
<name>A0A212CPL4_CEREH</name>
<proteinExistence type="predicted"/>
<evidence type="ECO:0000256" key="2">
    <source>
        <dbReference type="PROSITE-ProRule" id="PRU00196"/>
    </source>
</evidence>
<dbReference type="EMBL" id="MKHE01000015">
    <property type="protein sequence ID" value="OWK07890.1"/>
    <property type="molecule type" value="Genomic_DNA"/>
</dbReference>
<evidence type="ECO:0000256" key="1">
    <source>
        <dbReference type="ARBA" id="ARBA00023157"/>
    </source>
</evidence>
<reference evidence="4 5" key="1">
    <citation type="journal article" date="2018" name="Mol. Genet. Genomics">
        <title>The red deer Cervus elaphus genome CerEla1.0: sequencing, annotating, genes, and chromosomes.</title>
        <authorList>
            <person name="Bana N.A."/>
            <person name="Nyiri A."/>
            <person name="Nagy J."/>
            <person name="Frank K."/>
            <person name="Nagy T."/>
            <person name="Steger V."/>
            <person name="Schiller M."/>
            <person name="Lakatos P."/>
            <person name="Sugar L."/>
            <person name="Horn P."/>
            <person name="Barta E."/>
            <person name="Orosz L."/>
        </authorList>
    </citation>
    <scope>NUCLEOTIDE SEQUENCE [LARGE SCALE GENOMIC DNA]</scope>
    <source>
        <strain evidence="4">Hungarian</strain>
    </source>
</reference>
<evidence type="ECO:0000313" key="5">
    <source>
        <dbReference type="Proteomes" id="UP000242450"/>
    </source>
</evidence>
<dbReference type="GO" id="GO:0016020">
    <property type="term" value="C:membrane"/>
    <property type="evidence" value="ECO:0007669"/>
    <property type="project" value="InterPro"/>
</dbReference>
<dbReference type="InterPro" id="IPR001190">
    <property type="entry name" value="SRCR"/>
</dbReference>
<dbReference type="Proteomes" id="UP000242450">
    <property type="component" value="Chromosome 15"/>
</dbReference>
<dbReference type="AlphaFoldDB" id="A0A212CPL4"/>
<gene>
    <name evidence="4" type="ORF">Celaphus_00008759</name>
</gene>
<dbReference type="InterPro" id="IPR036772">
    <property type="entry name" value="SRCR-like_dom_sf"/>
</dbReference>
<comment type="caution">
    <text evidence="2">Lacks conserved residue(s) required for the propagation of feature annotation.</text>
</comment>
<evidence type="ECO:0000313" key="4">
    <source>
        <dbReference type="EMBL" id="OWK07890.1"/>
    </source>
</evidence>
<dbReference type="PROSITE" id="PS50287">
    <property type="entry name" value="SRCR_2"/>
    <property type="match status" value="1"/>
</dbReference>
<evidence type="ECO:0000259" key="3">
    <source>
        <dbReference type="PROSITE" id="PS50287"/>
    </source>
</evidence>
<keyword evidence="5" id="KW-1185">Reference proteome</keyword>
<accession>A0A212CPL4</accession>
<protein>
    <recommendedName>
        <fullName evidence="3">SRCR domain-containing protein</fullName>
    </recommendedName>
</protein>
<dbReference type="SUPFAM" id="SSF56487">
    <property type="entry name" value="SRCR-like"/>
    <property type="match status" value="1"/>
</dbReference>
<keyword evidence="1" id="KW-1015">Disulfide bond</keyword>
<comment type="caution">
    <text evidence="4">The sequence shown here is derived from an EMBL/GenBank/DDBJ whole genome shotgun (WGS) entry which is preliminary data.</text>
</comment>
<sequence>MSAEEGLALCREPGWHLMNSSFCLVMTGVREMLTPVTNALAGAGDCLSRKDWLAAQLVEGNGRCSGRVEVYFEGVGVHGVCLPVGGELRAGGVLALGCGAAISAPEGPASAGAPAPFVWTRCGVLGWSGPWRSAPTQAGSSTTVCTGKTPASSAPMMNMKLQELLMAT</sequence>
<organism evidence="4 5">
    <name type="scientific">Cervus elaphus hippelaphus</name>
    <name type="common">European red deer</name>
    <dbReference type="NCBI Taxonomy" id="46360"/>
    <lineage>
        <taxon>Eukaryota</taxon>
        <taxon>Metazoa</taxon>
        <taxon>Chordata</taxon>
        <taxon>Craniata</taxon>
        <taxon>Vertebrata</taxon>
        <taxon>Euteleostomi</taxon>
        <taxon>Mammalia</taxon>
        <taxon>Eutheria</taxon>
        <taxon>Laurasiatheria</taxon>
        <taxon>Artiodactyla</taxon>
        <taxon>Ruminantia</taxon>
        <taxon>Pecora</taxon>
        <taxon>Cervidae</taxon>
        <taxon>Cervinae</taxon>
        <taxon>Cervus</taxon>
    </lineage>
</organism>